<reference evidence="4 5" key="1">
    <citation type="submission" date="2024-01" db="EMBL/GenBank/DDBJ databases">
        <title>The complete chloroplast genome sequence of Lithospermum erythrorhizon: insights into the phylogenetic relationship among Boraginaceae species and the maternal lineages of purple gromwells.</title>
        <authorList>
            <person name="Okada T."/>
            <person name="Watanabe K."/>
        </authorList>
    </citation>
    <scope>NUCLEOTIDE SEQUENCE [LARGE SCALE GENOMIC DNA]</scope>
</reference>
<organism evidence="4 5">
    <name type="scientific">Lithospermum erythrorhizon</name>
    <name type="common">Purple gromwell</name>
    <name type="synonym">Lithospermum officinale var. erythrorhizon</name>
    <dbReference type="NCBI Taxonomy" id="34254"/>
    <lineage>
        <taxon>Eukaryota</taxon>
        <taxon>Viridiplantae</taxon>
        <taxon>Streptophyta</taxon>
        <taxon>Embryophyta</taxon>
        <taxon>Tracheophyta</taxon>
        <taxon>Spermatophyta</taxon>
        <taxon>Magnoliopsida</taxon>
        <taxon>eudicotyledons</taxon>
        <taxon>Gunneridae</taxon>
        <taxon>Pentapetalae</taxon>
        <taxon>asterids</taxon>
        <taxon>lamiids</taxon>
        <taxon>Boraginales</taxon>
        <taxon>Boraginaceae</taxon>
        <taxon>Boraginoideae</taxon>
        <taxon>Lithospermeae</taxon>
        <taxon>Lithospermum</taxon>
    </lineage>
</organism>
<keyword evidence="1" id="KW-0863">Zinc-finger</keyword>
<evidence type="ECO:0000256" key="1">
    <source>
        <dbReference type="PROSITE-ProRule" id="PRU00047"/>
    </source>
</evidence>
<dbReference type="SMART" id="SM00343">
    <property type="entry name" value="ZnF_C2HC"/>
    <property type="match status" value="1"/>
</dbReference>
<proteinExistence type="predicted"/>
<accession>A0AAV3QDX1</accession>
<dbReference type="EMBL" id="BAABME010004397">
    <property type="protein sequence ID" value="GAA0162224.1"/>
    <property type="molecule type" value="Genomic_DNA"/>
</dbReference>
<evidence type="ECO:0000313" key="4">
    <source>
        <dbReference type="EMBL" id="GAA0162224.1"/>
    </source>
</evidence>
<dbReference type="InterPro" id="IPR036875">
    <property type="entry name" value="Znf_CCHC_sf"/>
</dbReference>
<dbReference type="GO" id="GO:0008270">
    <property type="term" value="F:zinc ion binding"/>
    <property type="evidence" value="ECO:0007669"/>
    <property type="project" value="UniProtKB-KW"/>
</dbReference>
<comment type="caution">
    <text evidence="4">The sequence shown here is derived from an EMBL/GenBank/DDBJ whole genome shotgun (WGS) entry which is preliminary data.</text>
</comment>
<protein>
    <recommendedName>
        <fullName evidence="3">CCHC-type domain-containing protein</fullName>
    </recommendedName>
</protein>
<dbReference type="Gene3D" id="4.10.60.10">
    <property type="entry name" value="Zinc finger, CCHC-type"/>
    <property type="match status" value="1"/>
</dbReference>
<evidence type="ECO:0000313" key="5">
    <source>
        <dbReference type="Proteomes" id="UP001454036"/>
    </source>
</evidence>
<dbReference type="PROSITE" id="PS50158">
    <property type="entry name" value="ZF_CCHC"/>
    <property type="match status" value="1"/>
</dbReference>
<feature type="compositionally biased region" description="Gly residues" evidence="2">
    <location>
        <begin position="89"/>
        <end position="104"/>
    </location>
</feature>
<keyword evidence="1" id="KW-0862">Zinc</keyword>
<dbReference type="GO" id="GO:0003676">
    <property type="term" value="F:nucleic acid binding"/>
    <property type="evidence" value="ECO:0007669"/>
    <property type="project" value="InterPro"/>
</dbReference>
<dbReference type="Pfam" id="PF00098">
    <property type="entry name" value="zf-CCHC"/>
    <property type="match status" value="1"/>
</dbReference>
<feature type="region of interest" description="Disordered" evidence="2">
    <location>
        <begin position="62"/>
        <end position="106"/>
    </location>
</feature>
<name>A0AAV3QDX1_LITER</name>
<dbReference type="SUPFAM" id="SSF57756">
    <property type="entry name" value="Retrovirus zinc finger-like domains"/>
    <property type="match status" value="1"/>
</dbReference>
<gene>
    <name evidence="4" type="ORF">LIER_18359</name>
</gene>
<keyword evidence="5" id="KW-1185">Reference proteome</keyword>
<dbReference type="AlphaFoldDB" id="A0AAV3QDX1"/>
<keyword evidence="1" id="KW-0479">Metal-binding</keyword>
<sequence>MAALERDLILMTQGGLFVDEYERRFSVLVTECRIVAREREREREMICFNCQQPGHLSRDCPQSLRVGGSSTTSPAQSARGGYHGARVGRFGGRGGQGHGVGGSLSGEHSRYQPEWGGVRLMLLPSRRCKILSEL</sequence>
<dbReference type="Proteomes" id="UP001454036">
    <property type="component" value="Unassembled WGS sequence"/>
</dbReference>
<evidence type="ECO:0000256" key="2">
    <source>
        <dbReference type="SAM" id="MobiDB-lite"/>
    </source>
</evidence>
<feature type="domain" description="CCHC-type" evidence="3">
    <location>
        <begin position="47"/>
        <end position="62"/>
    </location>
</feature>
<evidence type="ECO:0000259" key="3">
    <source>
        <dbReference type="PROSITE" id="PS50158"/>
    </source>
</evidence>
<dbReference type="InterPro" id="IPR001878">
    <property type="entry name" value="Znf_CCHC"/>
</dbReference>